<proteinExistence type="predicted"/>
<name>A0A5A7PMZ7_STRAF</name>
<sequence length="245" mass="27599">MPQHTLPEAKILETRPQPLVLHLHPPVPVAKVPLLSLPPVPLERRLLLRPQQTVPLQLPRHRVVDPPPRRVRHVTCELPQQLHIPVTVIVPKAKPGLEPQVVEHVEHGRVGTEHSGLHLLPPILVPFPEMLQEIHTLRNSVPPREDLVEVALIPTVVRLDLVYMVHQELERAFRRLNYHHARVEERGVVPRGRNLWHLKRAVISFGLGFGVANAEDGMDLPAGGLQAGTVMWGDGIIDEDDEVTR</sequence>
<evidence type="ECO:0000313" key="1">
    <source>
        <dbReference type="EMBL" id="GER34150.1"/>
    </source>
</evidence>
<protein>
    <submittedName>
        <fullName evidence="1">RNA-directed RNA polymerase L</fullName>
    </submittedName>
</protein>
<gene>
    <name evidence="1" type="ORF">STAS_10330</name>
</gene>
<evidence type="ECO:0000313" key="2">
    <source>
        <dbReference type="Proteomes" id="UP000325081"/>
    </source>
</evidence>
<reference evidence="2" key="1">
    <citation type="journal article" date="2019" name="Curr. Biol.">
        <title>Genome Sequence of Striga asiatica Provides Insight into the Evolution of Plant Parasitism.</title>
        <authorList>
            <person name="Yoshida S."/>
            <person name="Kim S."/>
            <person name="Wafula E.K."/>
            <person name="Tanskanen J."/>
            <person name="Kim Y.M."/>
            <person name="Honaas L."/>
            <person name="Yang Z."/>
            <person name="Spallek T."/>
            <person name="Conn C.E."/>
            <person name="Ichihashi Y."/>
            <person name="Cheong K."/>
            <person name="Cui S."/>
            <person name="Der J.P."/>
            <person name="Gundlach H."/>
            <person name="Jiao Y."/>
            <person name="Hori C."/>
            <person name="Ishida J.K."/>
            <person name="Kasahara H."/>
            <person name="Kiba T."/>
            <person name="Kim M.S."/>
            <person name="Koo N."/>
            <person name="Laohavisit A."/>
            <person name="Lee Y.H."/>
            <person name="Lumba S."/>
            <person name="McCourt P."/>
            <person name="Mortimer J.C."/>
            <person name="Mutuku J.M."/>
            <person name="Nomura T."/>
            <person name="Sasaki-Sekimoto Y."/>
            <person name="Seto Y."/>
            <person name="Wang Y."/>
            <person name="Wakatake T."/>
            <person name="Sakakibara H."/>
            <person name="Demura T."/>
            <person name="Yamaguchi S."/>
            <person name="Yoneyama K."/>
            <person name="Manabe R.I."/>
            <person name="Nelson D.C."/>
            <person name="Schulman A.H."/>
            <person name="Timko M.P."/>
            <person name="dePamphilis C.W."/>
            <person name="Choi D."/>
            <person name="Shirasu K."/>
        </authorList>
    </citation>
    <scope>NUCLEOTIDE SEQUENCE [LARGE SCALE GENOMIC DNA]</scope>
    <source>
        <strain evidence="2">cv. UVA1</strain>
    </source>
</reference>
<keyword evidence="1" id="KW-0548">Nucleotidyltransferase</keyword>
<dbReference type="Proteomes" id="UP000325081">
    <property type="component" value="Unassembled WGS sequence"/>
</dbReference>
<dbReference type="AlphaFoldDB" id="A0A5A7PMZ7"/>
<keyword evidence="2" id="KW-1185">Reference proteome</keyword>
<accession>A0A5A7PMZ7</accession>
<keyword evidence="1" id="KW-0808">Transferase</keyword>
<dbReference type="GO" id="GO:0003968">
    <property type="term" value="F:RNA-directed RNA polymerase activity"/>
    <property type="evidence" value="ECO:0007669"/>
    <property type="project" value="UniProtKB-KW"/>
</dbReference>
<dbReference type="EMBL" id="BKCP01004849">
    <property type="protein sequence ID" value="GER34150.1"/>
    <property type="molecule type" value="Genomic_DNA"/>
</dbReference>
<keyword evidence="1" id="KW-0696">RNA-directed RNA polymerase</keyword>
<comment type="caution">
    <text evidence="1">The sequence shown here is derived from an EMBL/GenBank/DDBJ whole genome shotgun (WGS) entry which is preliminary data.</text>
</comment>
<organism evidence="1 2">
    <name type="scientific">Striga asiatica</name>
    <name type="common">Asiatic witchweed</name>
    <name type="synonym">Buchnera asiatica</name>
    <dbReference type="NCBI Taxonomy" id="4170"/>
    <lineage>
        <taxon>Eukaryota</taxon>
        <taxon>Viridiplantae</taxon>
        <taxon>Streptophyta</taxon>
        <taxon>Embryophyta</taxon>
        <taxon>Tracheophyta</taxon>
        <taxon>Spermatophyta</taxon>
        <taxon>Magnoliopsida</taxon>
        <taxon>eudicotyledons</taxon>
        <taxon>Gunneridae</taxon>
        <taxon>Pentapetalae</taxon>
        <taxon>asterids</taxon>
        <taxon>lamiids</taxon>
        <taxon>Lamiales</taxon>
        <taxon>Orobanchaceae</taxon>
        <taxon>Buchnereae</taxon>
        <taxon>Striga</taxon>
    </lineage>
</organism>